<dbReference type="SUPFAM" id="SSF81301">
    <property type="entry name" value="Nucleotidyltransferase"/>
    <property type="match status" value="1"/>
</dbReference>
<accession>A0A2G9YJM7</accession>
<evidence type="ECO:0000313" key="2">
    <source>
        <dbReference type="EMBL" id="PIP19449.1"/>
    </source>
</evidence>
<dbReference type="AlphaFoldDB" id="A0A2G9YJM7"/>
<dbReference type="CDD" id="cd05403">
    <property type="entry name" value="NT_KNTase_like"/>
    <property type="match status" value="1"/>
</dbReference>
<dbReference type="SUPFAM" id="SSF46785">
    <property type="entry name" value="Winged helix' DNA-binding domain"/>
    <property type="match status" value="1"/>
</dbReference>
<dbReference type="EMBL" id="PCRK01000064">
    <property type="protein sequence ID" value="PIP19449.1"/>
    <property type="molecule type" value="Genomic_DNA"/>
</dbReference>
<dbReference type="InterPro" id="IPR002934">
    <property type="entry name" value="Polymerase_NTP_transf_dom"/>
</dbReference>
<dbReference type="InterPro" id="IPR036388">
    <property type="entry name" value="WH-like_DNA-bd_sf"/>
</dbReference>
<dbReference type="InterPro" id="IPR036390">
    <property type="entry name" value="WH_DNA-bd_sf"/>
</dbReference>
<proteinExistence type="predicted"/>
<sequence>MNNLKIKKYLYHYTPLKILSFISNRQGELFSANEILRVTKASKGATNQILRLLLKLDILSREKRGNLFLYTLNVDSFVLRQFKIFENLLGLQELVKEIQKYCYEIILFGSCADGSNAKESDIDLFIITEYKKEVRRIVAEYKTVDVKYQAIIQDPLESVSSKKEDSVFHGQIKKGITIWKGRPTYEEI</sequence>
<evidence type="ECO:0000259" key="1">
    <source>
        <dbReference type="Pfam" id="PF01909"/>
    </source>
</evidence>
<organism evidence="2 3">
    <name type="scientific">Candidatus Sherwoodlollariibacterium unditelluris</name>
    <dbReference type="NCBI Taxonomy" id="1974757"/>
    <lineage>
        <taxon>Bacteria</taxon>
        <taxon>Pseudomonadati</taxon>
        <taxon>Candidatus Omnitrophota</taxon>
        <taxon>Candidatus Sherwoodlollariibacterium</taxon>
    </lineage>
</organism>
<protein>
    <recommendedName>
        <fullName evidence="1">Polymerase nucleotidyl transferase domain-containing protein</fullName>
    </recommendedName>
</protein>
<dbReference type="Gene3D" id="3.30.460.10">
    <property type="entry name" value="Beta Polymerase, domain 2"/>
    <property type="match status" value="1"/>
</dbReference>
<feature type="domain" description="Polymerase nucleotidyl transferase" evidence="1">
    <location>
        <begin position="94"/>
        <end position="168"/>
    </location>
</feature>
<dbReference type="Proteomes" id="UP000231292">
    <property type="component" value="Unassembled WGS sequence"/>
</dbReference>
<dbReference type="GO" id="GO:0016779">
    <property type="term" value="F:nucleotidyltransferase activity"/>
    <property type="evidence" value="ECO:0007669"/>
    <property type="project" value="InterPro"/>
</dbReference>
<dbReference type="InterPro" id="IPR052548">
    <property type="entry name" value="Type_VII_TA_antitoxin"/>
</dbReference>
<dbReference type="InterPro" id="IPR043519">
    <property type="entry name" value="NT_sf"/>
</dbReference>
<dbReference type="Pfam" id="PF01909">
    <property type="entry name" value="NTP_transf_2"/>
    <property type="match status" value="1"/>
</dbReference>
<gene>
    <name evidence="2" type="ORF">COX41_02880</name>
</gene>
<reference evidence="2 3" key="1">
    <citation type="submission" date="2017-09" db="EMBL/GenBank/DDBJ databases">
        <title>Depth-based differentiation of microbial function through sediment-hosted aquifers and enrichment of novel symbionts in the deep terrestrial subsurface.</title>
        <authorList>
            <person name="Probst A.J."/>
            <person name="Ladd B."/>
            <person name="Jarett J.K."/>
            <person name="Geller-Mcgrath D.E."/>
            <person name="Sieber C.M."/>
            <person name="Emerson J.B."/>
            <person name="Anantharaman K."/>
            <person name="Thomas B.C."/>
            <person name="Malmstrom R."/>
            <person name="Stieglmeier M."/>
            <person name="Klingl A."/>
            <person name="Woyke T."/>
            <person name="Ryan C.M."/>
            <person name="Banfield J.F."/>
        </authorList>
    </citation>
    <scope>NUCLEOTIDE SEQUENCE [LARGE SCALE GENOMIC DNA]</scope>
    <source>
        <strain evidence="2">CG23_combo_of_CG06-09_8_20_14_all_41_10</strain>
    </source>
</reference>
<name>A0A2G9YJM7_9BACT</name>
<dbReference type="Gene3D" id="1.10.10.10">
    <property type="entry name" value="Winged helix-like DNA-binding domain superfamily/Winged helix DNA-binding domain"/>
    <property type="match status" value="1"/>
</dbReference>
<evidence type="ECO:0000313" key="3">
    <source>
        <dbReference type="Proteomes" id="UP000231292"/>
    </source>
</evidence>
<dbReference type="PANTHER" id="PTHR33933">
    <property type="entry name" value="NUCLEOTIDYLTRANSFERASE"/>
    <property type="match status" value="1"/>
</dbReference>
<dbReference type="PANTHER" id="PTHR33933:SF1">
    <property type="entry name" value="PROTEIN ADENYLYLTRANSFERASE MNTA-RELATED"/>
    <property type="match status" value="1"/>
</dbReference>
<comment type="caution">
    <text evidence="2">The sequence shown here is derived from an EMBL/GenBank/DDBJ whole genome shotgun (WGS) entry which is preliminary data.</text>
</comment>